<sequence length="442" mass="48227">MEQDLFGVPEREEAPSAGRGGPAPWDASPGPPGGQAAWGAPLADRMRPRALEEVLGQDHLLGEGKVLRRAIERDELRSAVFWGPPGTGKTTLARIIAARTNAHVITLSAVLHGVKELREAVEEARRMRRRGLPTIHFEYEINPYNNAHQDDLLPHVEDGTLVLIGATTENHSFEVIAPLLSRSRVFVLNPLDEGHIARLLQRAVEDKERGLGAAGLRTEEAGLRRIASLSSGDARQALNILELAAAIALDERATGRREGPEPVIGAAEVAEAAQRKTLLYDKAGEEHYNLISALHKTLRSSDPDAALYWMGRMLEAGEDPMYILRRLVRFASEDVGMADPQALVVAMACQQAFHFIGLPEGKLAIAQAVVYLATAPKSDALYRGLGEAERAIDERPAEPVPHHLRNAPTRLMKDLGYGKGYQHAHQFEDAVVEMEGLPGGLR</sequence>
<evidence type="ECO:0000256" key="3">
    <source>
        <dbReference type="ARBA" id="ARBA00020776"/>
    </source>
</evidence>
<dbReference type="InterPro" id="IPR032423">
    <property type="entry name" value="AAA_assoc_2"/>
</dbReference>
<dbReference type="AlphaFoldDB" id="A0A932ZTK6"/>
<evidence type="ECO:0000256" key="1">
    <source>
        <dbReference type="ARBA" id="ARBA00002393"/>
    </source>
</evidence>
<comment type="function">
    <text evidence="1">DNA-dependent ATPase that plays important roles in cellular responses to stalled DNA replication processes.</text>
</comment>
<dbReference type="CDD" id="cd00009">
    <property type="entry name" value="AAA"/>
    <property type="match status" value="1"/>
</dbReference>
<dbReference type="GO" id="GO:0005524">
    <property type="term" value="F:ATP binding"/>
    <property type="evidence" value="ECO:0007669"/>
    <property type="project" value="UniProtKB-KW"/>
</dbReference>
<dbReference type="Proteomes" id="UP000752292">
    <property type="component" value="Unassembled WGS sequence"/>
</dbReference>
<evidence type="ECO:0000256" key="2">
    <source>
        <dbReference type="ARBA" id="ARBA00008959"/>
    </source>
</evidence>
<dbReference type="InterPro" id="IPR008921">
    <property type="entry name" value="DNA_pol3_clamp-load_cplx_C"/>
</dbReference>
<comment type="similarity">
    <text evidence="2">Belongs to the AAA ATPase family. RarA/MGS1/WRNIP1 subfamily.</text>
</comment>
<dbReference type="FunFam" id="1.20.272.10:FF:000001">
    <property type="entry name" value="Putative AAA family ATPase"/>
    <property type="match status" value="1"/>
</dbReference>
<keyword evidence="6" id="KW-0067">ATP-binding</keyword>
<feature type="domain" description="AAA+ ATPase" evidence="8">
    <location>
        <begin position="75"/>
        <end position="191"/>
    </location>
</feature>
<dbReference type="PANTHER" id="PTHR13779:SF7">
    <property type="entry name" value="ATPASE WRNIP1"/>
    <property type="match status" value="1"/>
</dbReference>
<dbReference type="Gene3D" id="1.10.3710.10">
    <property type="entry name" value="DNA polymerase III clamp loader subunits, C-terminal domain"/>
    <property type="match status" value="1"/>
</dbReference>
<feature type="non-terminal residue" evidence="9">
    <location>
        <position position="442"/>
    </location>
</feature>
<dbReference type="GO" id="GO:0000731">
    <property type="term" value="P:DNA synthesis involved in DNA repair"/>
    <property type="evidence" value="ECO:0007669"/>
    <property type="project" value="TreeGrafter"/>
</dbReference>
<name>A0A932ZTK6_UNCTE</name>
<gene>
    <name evidence="9" type="ORF">HY618_01385</name>
</gene>
<keyword evidence="5" id="KW-0547">Nucleotide-binding</keyword>
<evidence type="ECO:0000256" key="6">
    <source>
        <dbReference type="ARBA" id="ARBA00022840"/>
    </source>
</evidence>
<evidence type="ECO:0000259" key="8">
    <source>
        <dbReference type="SMART" id="SM00382"/>
    </source>
</evidence>
<dbReference type="GO" id="GO:0003677">
    <property type="term" value="F:DNA binding"/>
    <property type="evidence" value="ECO:0007669"/>
    <property type="project" value="InterPro"/>
</dbReference>
<dbReference type="CDD" id="cd18139">
    <property type="entry name" value="HLD_clamp_RarA"/>
    <property type="match status" value="1"/>
</dbReference>
<comment type="caution">
    <text evidence="9">The sequence shown here is derived from an EMBL/GenBank/DDBJ whole genome shotgun (WGS) entry which is preliminary data.</text>
</comment>
<evidence type="ECO:0000256" key="7">
    <source>
        <dbReference type="SAM" id="MobiDB-lite"/>
    </source>
</evidence>
<evidence type="ECO:0000256" key="5">
    <source>
        <dbReference type="ARBA" id="ARBA00022741"/>
    </source>
</evidence>
<dbReference type="SUPFAM" id="SSF52540">
    <property type="entry name" value="P-loop containing nucleoside triphosphate hydrolases"/>
    <property type="match status" value="1"/>
</dbReference>
<evidence type="ECO:0000256" key="4">
    <source>
        <dbReference type="ARBA" id="ARBA00022705"/>
    </source>
</evidence>
<dbReference type="GO" id="GO:0006261">
    <property type="term" value="P:DNA-templated DNA replication"/>
    <property type="evidence" value="ECO:0007669"/>
    <property type="project" value="TreeGrafter"/>
</dbReference>
<dbReference type="InterPro" id="IPR021886">
    <property type="entry name" value="MgsA_C"/>
</dbReference>
<accession>A0A932ZTK6</accession>
<dbReference type="Gene3D" id="1.10.8.60">
    <property type="match status" value="1"/>
</dbReference>
<dbReference type="SUPFAM" id="SSF48019">
    <property type="entry name" value="post-AAA+ oligomerization domain-like"/>
    <property type="match status" value="1"/>
</dbReference>
<dbReference type="PANTHER" id="PTHR13779">
    <property type="entry name" value="WERNER HELICASE-INTERACTING PROTEIN 1 FAMILY MEMBER"/>
    <property type="match status" value="1"/>
</dbReference>
<protein>
    <recommendedName>
        <fullName evidence="3">Replication-associated recombination protein A</fullName>
    </recommendedName>
</protein>
<dbReference type="GO" id="GO:0017116">
    <property type="term" value="F:single-stranded DNA helicase activity"/>
    <property type="evidence" value="ECO:0007669"/>
    <property type="project" value="TreeGrafter"/>
</dbReference>
<dbReference type="Gene3D" id="3.40.50.300">
    <property type="entry name" value="P-loop containing nucleotide triphosphate hydrolases"/>
    <property type="match status" value="1"/>
</dbReference>
<keyword evidence="4" id="KW-0235">DNA replication</keyword>
<dbReference type="Pfam" id="PF16193">
    <property type="entry name" value="AAA_assoc_2"/>
    <property type="match status" value="1"/>
</dbReference>
<dbReference type="FunFam" id="3.40.50.300:FF:000137">
    <property type="entry name" value="Replication-associated recombination protein A"/>
    <property type="match status" value="1"/>
</dbReference>
<evidence type="ECO:0000313" key="9">
    <source>
        <dbReference type="EMBL" id="MBI4251086.1"/>
    </source>
</evidence>
<dbReference type="Gene3D" id="1.20.272.10">
    <property type="match status" value="1"/>
</dbReference>
<organism evidence="9 10">
    <name type="scientific">Tectimicrobiota bacterium</name>
    <dbReference type="NCBI Taxonomy" id="2528274"/>
    <lineage>
        <taxon>Bacteria</taxon>
        <taxon>Pseudomonadati</taxon>
        <taxon>Nitrospinota/Tectimicrobiota group</taxon>
        <taxon>Candidatus Tectimicrobiota</taxon>
    </lineage>
</organism>
<dbReference type="InterPro" id="IPR051314">
    <property type="entry name" value="AAA_ATPase_RarA/MGS1/WRNIP1"/>
</dbReference>
<dbReference type="EMBL" id="JACQRX010000061">
    <property type="protein sequence ID" value="MBI4251086.1"/>
    <property type="molecule type" value="Genomic_DNA"/>
</dbReference>
<evidence type="ECO:0000313" key="10">
    <source>
        <dbReference type="Proteomes" id="UP000752292"/>
    </source>
</evidence>
<dbReference type="GO" id="GO:0016887">
    <property type="term" value="F:ATP hydrolysis activity"/>
    <property type="evidence" value="ECO:0007669"/>
    <property type="project" value="InterPro"/>
</dbReference>
<dbReference type="InterPro" id="IPR003959">
    <property type="entry name" value="ATPase_AAA_core"/>
</dbReference>
<reference evidence="9" key="1">
    <citation type="submission" date="2020-07" db="EMBL/GenBank/DDBJ databases">
        <title>Huge and variable diversity of episymbiotic CPR bacteria and DPANN archaea in groundwater ecosystems.</title>
        <authorList>
            <person name="He C.Y."/>
            <person name="Keren R."/>
            <person name="Whittaker M."/>
            <person name="Farag I.F."/>
            <person name="Doudna J."/>
            <person name="Cate J.H.D."/>
            <person name="Banfield J.F."/>
        </authorList>
    </citation>
    <scope>NUCLEOTIDE SEQUENCE</scope>
    <source>
        <strain evidence="9">NC_groundwater_1370_Ag_S-0.2um_69_93</strain>
    </source>
</reference>
<dbReference type="Pfam" id="PF00004">
    <property type="entry name" value="AAA"/>
    <property type="match status" value="1"/>
</dbReference>
<dbReference type="SMART" id="SM00382">
    <property type="entry name" value="AAA"/>
    <property type="match status" value="1"/>
</dbReference>
<dbReference type="GO" id="GO:0008047">
    <property type="term" value="F:enzyme activator activity"/>
    <property type="evidence" value="ECO:0007669"/>
    <property type="project" value="TreeGrafter"/>
</dbReference>
<dbReference type="Pfam" id="PF12002">
    <property type="entry name" value="MgsA_C"/>
    <property type="match status" value="1"/>
</dbReference>
<dbReference type="InterPro" id="IPR027417">
    <property type="entry name" value="P-loop_NTPase"/>
</dbReference>
<proteinExistence type="inferred from homology"/>
<feature type="region of interest" description="Disordered" evidence="7">
    <location>
        <begin position="1"/>
        <end position="40"/>
    </location>
</feature>
<dbReference type="InterPro" id="IPR003593">
    <property type="entry name" value="AAA+_ATPase"/>
</dbReference>